<dbReference type="InterPro" id="IPR029063">
    <property type="entry name" value="SAM-dependent_MTases_sf"/>
</dbReference>
<dbReference type="PANTHER" id="PTHR45036">
    <property type="entry name" value="METHYLTRANSFERASE LIKE 7B"/>
    <property type="match status" value="1"/>
</dbReference>
<evidence type="ECO:0000259" key="1">
    <source>
        <dbReference type="Pfam" id="PF08241"/>
    </source>
</evidence>
<dbReference type="PANTHER" id="PTHR45036:SF1">
    <property type="entry name" value="METHYLTRANSFERASE LIKE 7A"/>
    <property type="match status" value="1"/>
</dbReference>
<dbReference type="GO" id="GO:0032259">
    <property type="term" value="P:methylation"/>
    <property type="evidence" value="ECO:0007669"/>
    <property type="project" value="UniProtKB-KW"/>
</dbReference>
<keyword evidence="2" id="KW-0489">Methyltransferase</keyword>
<keyword evidence="2" id="KW-0808">Transferase</keyword>
<dbReference type="InterPro" id="IPR052356">
    <property type="entry name" value="Thiol_S-MT"/>
</dbReference>
<dbReference type="Pfam" id="PF08241">
    <property type="entry name" value="Methyltransf_11"/>
    <property type="match status" value="1"/>
</dbReference>
<dbReference type="CDD" id="cd02440">
    <property type="entry name" value="AdoMet_MTases"/>
    <property type="match status" value="1"/>
</dbReference>
<dbReference type="Proteomes" id="UP000664554">
    <property type="component" value="Unassembled WGS sequence"/>
</dbReference>
<gene>
    <name evidence="2" type="ORF">J3492_11610</name>
</gene>
<comment type="caution">
    <text evidence="2">The sequence shown here is derived from an EMBL/GenBank/DDBJ whole genome shotgun (WGS) entry which is preliminary data.</text>
</comment>
<evidence type="ECO:0000313" key="3">
    <source>
        <dbReference type="Proteomes" id="UP000664554"/>
    </source>
</evidence>
<keyword evidence="3" id="KW-1185">Reference proteome</keyword>
<organism evidence="2 3">
    <name type="scientific">Psychrobacter coccoides</name>
    <dbReference type="NCBI Taxonomy" id="2818440"/>
    <lineage>
        <taxon>Bacteria</taxon>
        <taxon>Pseudomonadati</taxon>
        <taxon>Pseudomonadota</taxon>
        <taxon>Gammaproteobacteria</taxon>
        <taxon>Moraxellales</taxon>
        <taxon>Moraxellaceae</taxon>
        <taxon>Psychrobacter</taxon>
    </lineage>
</organism>
<protein>
    <submittedName>
        <fullName evidence="2">Class I SAM-dependent methyltransferase</fullName>
    </submittedName>
</protein>
<dbReference type="GO" id="GO:0008168">
    <property type="term" value="F:methyltransferase activity"/>
    <property type="evidence" value="ECO:0007669"/>
    <property type="project" value="UniProtKB-KW"/>
</dbReference>
<dbReference type="SUPFAM" id="SSF53335">
    <property type="entry name" value="S-adenosyl-L-methionine-dependent methyltransferases"/>
    <property type="match status" value="1"/>
</dbReference>
<dbReference type="EMBL" id="JAGBKM010000025">
    <property type="protein sequence ID" value="MBO1531852.1"/>
    <property type="molecule type" value="Genomic_DNA"/>
</dbReference>
<dbReference type="RefSeq" id="WP_207992216.1">
    <property type="nucleotide sequence ID" value="NZ_JAGBKM010000025.1"/>
</dbReference>
<reference evidence="2 3" key="1">
    <citation type="submission" date="2021-03" db="EMBL/GenBank/DDBJ databases">
        <authorList>
            <person name="Shang D.-D."/>
            <person name="Du Z.-J."/>
            <person name="Chen G.-J."/>
        </authorList>
    </citation>
    <scope>NUCLEOTIDE SEQUENCE [LARGE SCALE GENOMIC DNA]</scope>
    <source>
        <strain evidence="2 3">F1192</strain>
    </source>
</reference>
<dbReference type="Gene3D" id="3.40.50.150">
    <property type="entry name" value="Vaccinia Virus protein VP39"/>
    <property type="match status" value="1"/>
</dbReference>
<name>A0ABS3NR05_9GAMM</name>
<evidence type="ECO:0000313" key="2">
    <source>
        <dbReference type="EMBL" id="MBO1531852.1"/>
    </source>
</evidence>
<proteinExistence type="predicted"/>
<feature type="domain" description="Methyltransferase type 11" evidence="1">
    <location>
        <begin position="54"/>
        <end position="147"/>
    </location>
</feature>
<accession>A0ABS3NR05</accession>
<sequence>MTSKPPPKPTRKLPTLKSLYDNKVLPILIDKACALDVVSEQRALVVPKARGIVLEIGVGSGLNAGFYNPQTVKQVIGVDPHLHSLAAERFASTGIDFLSQPLSAETLPLEDNSVDSIVMTFTLCSIPNPIQALTEMRRVLKPTGTLYYAEHGLAPQPKWARKMQQLITPAWKPIAGGCHLDRDIEQLIAQAGFAVSGQQGFTQGVNIVGYHYWGEAAPHDLRS</sequence>
<dbReference type="InterPro" id="IPR013216">
    <property type="entry name" value="Methyltransf_11"/>
</dbReference>